<dbReference type="CDD" id="cd13602">
    <property type="entry name" value="PBP2_TRAP_BpDctp6_7"/>
    <property type="match status" value="1"/>
</dbReference>
<dbReference type="EMBL" id="JAZHFV010000006">
    <property type="protein sequence ID" value="MEX4009474.1"/>
    <property type="molecule type" value="Genomic_DNA"/>
</dbReference>
<comment type="caution">
    <text evidence="2">The sequence shown here is derived from an EMBL/GenBank/DDBJ whole genome shotgun (WGS) entry which is preliminary data.</text>
</comment>
<dbReference type="PANTHER" id="PTHR33376">
    <property type="match status" value="1"/>
</dbReference>
<evidence type="ECO:0000256" key="1">
    <source>
        <dbReference type="ARBA" id="ARBA00022729"/>
    </source>
</evidence>
<reference evidence="2 3" key="1">
    <citation type="submission" date="2024-01" db="EMBL/GenBank/DDBJ databases">
        <title>New evidence supports the origin of RcGTA from prophage.</title>
        <authorList>
            <person name="Xu Y."/>
            <person name="Liu B."/>
            <person name="Chen F."/>
        </authorList>
    </citation>
    <scope>NUCLEOTIDE SEQUENCE [LARGE SCALE GENOMIC DNA]</scope>
    <source>
        <strain evidence="2 3">CBW1107-2</strain>
    </source>
</reference>
<dbReference type="Pfam" id="PF03480">
    <property type="entry name" value="DctP"/>
    <property type="match status" value="1"/>
</dbReference>
<dbReference type="RefSeq" id="WP_368804390.1">
    <property type="nucleotide sequence ID" value="NZ_JAZHFV010000006.1"/>
</dbReference>
<dbReference type="NCBIfam" id="NF037995">
    <property type="entry name" value="TRAP_S1"/>
    <property type="match status" value="1"/>
</dbReference>
<sequence>MLRTQKSKHYDEKGNDMKYRAPLAAGLLAGGLFVTSAAFAQTAWDLPTPYPDGNFHTRNVMQFAEDVGEKTGGELKITVHSNQSLIAHPEIKTSVRDGIVPAGELLVSRLENESPIFGVDSVPFLASSYELSKKLYDAQRPYLEKLLGEQGLQLLFSVPWPPQGIFAKKEVTSLSELEGLKFRAYNLGTERVAELAGMVPTQIEASDIPTAFATGRVEAMITSPSTGVDSKAWDFLTHYHDTQAWLPRNMVIVNKAAFDALGDDVKSAVLEAAAEAETRGWEMSQTETQEKTKALADNGVTVVNPSDELKADFAKIGETITEEWKERAGADGEALLQTYRGN</sequence>
<accession>A0ABV3WXZ3</accession>
<keyword evidence="1" id="KW-0732">Signal</keyword>
<organism evidence="2 3">
    <name type="scientific">Neoaquamicrobium sediminum</name>
    <dbReference type="NCBI Taxonomy" id="1849104"/>
    <lineage>
        <taxon>Bacteria</taxon>
        <taxon>Pseudomonadati</taxon>
        <taxon>Pseudomonadota</taxon>
        <taxon>Alphaproteobacteria</taxon>
        <taxon>Hyphomicrobiales</taxon>
        <taxon>Phyllobacteriaceae</taxon>
        <taxon>Neoaquamicrobium</taxon>
    </lineage>
</organism>
<evidence type="ECO:0000313" key="3">
    <source>
        <dbReference type="Proteomes" id="UP001559025"/>
    </source>
</evidence>
<dbReference type="Proteomes" id="UP001559025">
    <property type="component" value="Unassembled WGS sequence"/>
</dbReference>
<gene>
    <name evidence="2" type="ORF">V1479_19345</name>
</gene>
<dbReference type="InterPro" id="IPR018389">
    <property type="entry name" value="DctP_fam"/>
</dbReference>
<proteinExistence type="predicted"/>
<dbReference type="InterPro" id="IPR038404">
    <property type="entry name" value="TRAP_DctP_sf"/>
</dbReference>
<dbReference type="Gene3D" id="3.40.190.170">
    <property type="entry name" value="Bacterial extracellular solute-binding protein, family 7"/>
    <property type="match status" value="1"/>
</dbReference>
<protein>
    <submittedName>
        <fullName evidence="2">TRAP transporter substrate-binding protein</fullName>
    </submittedName>
</protein>
<dbReference type="PANTHER" id="PTHR33376:SF4">
    <property type="entry name" value="SIALIC ACID-BINDING PERIPLASMIC PROTEIN SIAP"/>
    <property type="match status" value="1"/>
</dbReference>
<evidence type="ECO:0000313" key="2">
    <source>
        <dbReference type="EMBL" id="MEX4009474.1"/>
    </source>
</evidence>
<keyword evidence="3" id="KW-1185">Reference proteome</keyword>
<name>A0ABV3WXZ3_9HYPH</name>